<keyword evidence="5" id="KW-1185">Reference proteome</keyword>
<keyword evidence="4" id="KW-0808">Transferase</keyword>
<feature type="domain" description="CBS" evidence="3">
    <location>
        <begin position="76"/>
        <end position="132"/>
    </location>
</feature>
<comment type="caution">
    <text evidence="4">The sequence shown here is derived from an EMBL/GenBank/DDBJ whole genome shotgun (WGS) entry which is preliminary data.</text>
</comment>
<proteinExistence type="predicted"/>
<dbReference type="InterPro" id="IPR000644">
    <property type="entry name" value="CBS_dom"/>
</dbReference>
<dbReference type="RefSeq" id="WP_128418779.1">
    <property type="nucleotide sequence ID" value="NZ_CP049017.1"/>
</dbReference>
<evidence type="ECO:0000259" key="3">
    <source>
        <dbReference type="PROSITE" id="PS51371"/>
    </source>
</evidence>
<dbReference type="SMART" id="SM00116">
    <property type="entry name" value="CBS"/>
    <property type="match status" value="2"/>
</dbReference>
<organism evidence="4 5">
    <name type="scientific">Xanthomonas theicola</name>
    <dbReference type="NCBI Taxonomy" id="56464"/>
    <lineage>
        <taxon>Bacteria</taxon>
        <taxon>Pseudomonadati</taxon>
        <taxon>Pseudomonadota</taxon>
        <taxon>Gammaproteobacteria</taxon>
        <taxon>Lysobacterales</taxon>
        <taxon>Lysobacteraceae</taxon>
        <taxon>Xanthomonas</taxon>
    </lineage>
</organism>
<dbReference type="PROSITE" id="PS51371">
    <property type="entry name" value="CBS"/>
    <property type="match status" value="2"/>
</dbReference>
<dbReference type="EMBL" id="MIGX01000003">
    <property type="protein sequence ID" value="PPT93077.1"/>
    <property type="molecule type" value="Genomic_DNA"/>
</dbReference>
<evidence type="ECO:0000313" key="5">
    <source>
        <dbReference type="Proteomes" id="UP000239898"/>
    </source>
</evidence>
<dbReference type="PANTHER" id="PTHR43080">
    <property type="entry name" value="CBS DOMAIN-CONTAINING PROTEIN CBSX3, MITOCHONDRIAL"/>
    <property type="match status" value="1"/>
</dbReference>
<dbReference type="GO" id="GO:0016301">
    <property type="term" value="F:kinase activity"/>
    <property type="evidence" value="ECO:0007669"/>
    <property type="project" value="UniProtKB-KW"/>
</dbReference>
<dbReference type="PANTHER" id="PTHR43080:SF2">
    <property type="entry name" value="CBS DOMAIN-CONTAINING PROTEIN"/>
    <property type="match status" value="1"/>
</dbReference>
<sequence length="142" mass="15492">MRTVRQLLGDKGGEIHAVPPDAAVVDALRLMADKGIGAVLVMQDRRLVGILSERDYARKVVLQDRSSATTPVRDIMSAKVHTVDPAQSVQQCMALMTGQRIRHLPVVQAGAVVGVISIGDLVKAVIEEQQQELEQLQRYITS</sequence>
<accession>A0A2S6ZLD0</accession>
<reference evidence="4 5" key="1">
    <citation type="submission" date="2016-08" db="EMBL/GenBank/DDBJ databases">
        <title>Evolution of the type three secretion system and type three effector repertoires in Xanthomonas.</title>
        <authorList>
            <person name="Merda D."/>
            <person name="Briand M."/>
            <person name="Bosis E."/>
            <person name="Rousseau C."/>
            <person name="Portier P."/>
            <person name="Jacques M.-A."/>
            <person name="Fischer-Le Saux M."/>
        </authorList>
    </citation>
    <scope>NUCLEOTIDE SEQUENCE [LARGE SCALE GENOMIC DNA]</scope>
    <source>
        <strain evidence="4 5">CFBP 4691</strain>
    </source>
</reference>
<dbReference type="CDD" id="cd04623">
    <property type="entry name" value="CBS_pair_bac_euk"/>
    <property type="match status" value="1"/>
</dbReference>
<keyword evidence="4" id="KW-0418">Kinase</keyword>
<dbReference type="Pfam" id="PF00571">
    <property type="entry name" value="CBS"/>
    <property type="match status" value="2"/>
</dbReference>
<name>A0A2S6ZLD0_9XANT</name>
<evidence type="ECO:0000256" key="2">
    <source>
        <dbReference type="PROSITE-ProRule" id="PRU00703"/>
    </source>
</evidence>
<dbReference type="Proteomes" id="UP000239898">
    <property type="component" value="Unassembled WGS sequence"/>
</dbReference>
<dbReference type="InterPro" id="IPR044725">
    <property type="entry name" value="CBSX3_CBS_dom"/>
</dbReference>
<gene>
    <name evidence="4" type="ORF">XthCFBP4691_01445</name>
</gene>
<evidence type="ECO:0000313" key="4">
    <source>
        <dbReference type="EMBL" id="PPT93077.1"/>
    </source>
</evidence>
<keyword evidence="1 2" id="KW-0129">CBS domain</keyword>
<protein>
    <submittedName>
        <fullName evidence="4">Histidine kinase</fullName>
    </submittedName>
</protein>
<dbReference type="InterPro" id="IPR046342">
    <property type="entry name" value="CBS_dom_sf"/>
</dbReference>
<dbReference type="Gene3D" id="3.10.580.10">
    <property type="entry name" value="CBS-domain"/>
    <property type="match status" value="1"/>
</dbReference>
<evidence type="ECO:0000256" key="1">
    <source>
        <dbReference type="ARBA" id="ARBA00023122"/>
    </source>
</evidence>
<dbReference type="InterPro" id="IPR051257">
    <property type="entry name" value="Diverse_CBS-Domain"/>
</dbReference>
<feature type="domain" description="CBS" evidence="3">
    <location>
        <begin position="9"/>
        <end position="67"/>
    </location>
</feature>
<dbReference type="OrthoDB" id="9807125at2"/>
<dbReference type="AlphaFoldDB" id="A0A2S6ZLD0"/>
<dbReference type="SUPFAM" id="SSF54631">
    <property type="entry name" value="CBS-domain pair"/>
    <property type="match status" value="1"/>
</dbReference>